<keyword evidence="2" id="KW-0732">Signal</keyword>
<comment type="caution">
    <text evidence="6">The sequence shown here is derived from an EMBL/GenBank/DDBJ whole genome shotgun (WGS) entry which is preliminary data.</text>
</comment>
<dbReference type="PANTHER" id="PTHR30332:SF24">
    <property type="entry name" value="SECRETIN GSPD-RELATED"/>
    <property type="match status" value="1"/>
</dbReference>
<evidence type="ECO:0000256" key="2">
    <source>
        <dbReference type="ARBA" id="ARBA00022729"/>
    </source>
</evidence>
<organism evidence="6 7">
    <name type="scientific">Burkholderia sola</name>
    <dbReference type="NCBI Taxonomy" id="2843302"/>
    <lineage>
        <taxon>Bacteria</taxon>
        <taxon>Pseudomonadati</taxon>
        <taxon>Pseudomonadota</taxon>
        <taxon>Betaproteobacteria</taxon>
        <taxon>Burkholderiales</taxon>
        <taxon>Burkholderiaceae</taxon>
        <taxon>Burkholderia</taxon>
        <taxon>Burkholderia cepacia complex</taxon>
    </lineage>
</organism>
<dbReference type="PROSITE" id="PS51257">
    <property type="entry name" value="PROKAR_LIPOPROTEIN"/>
    <property type="match status" value="1"/>
</dbReference>
<evidence type="ECO:0000256" key="3">
    <source>
        <dbReference type="ARBA" id="ARBA00023136"/>
    </source>
</evidence>
<dbReference type="RefSeq" id="WP_209927270.1">
    <property type="nucleotide sequence ID" value="NZ_JBEWCH010000017.1"/>
</dbReference>
<keyword evidence="3" id="KW-0472">Membrane</keyword>
<dbReference type="NCBIfam" id="TIGR02520">
    <property type="entry name" value="pilus_B_mal_scr"/>
    <property type="match status" value="1"/>
</dbReference>
<evidence type="ECO:0000313" key="7">
    <source>
        <dbReference type="Proteomes" id="UP001548587"/>
    </source>
</evidence>
<accession>A0ABV2CDV1</accession>
<proteinExistence type="predicted"/>
<comment type="subcellular location">
    <subcellularLocation>
        <location evidence="1">Membrane</location>
    </subcellularLocation>
</comment>
<dbReference type="Pfam" id="PF00263">
    <property type="entry name" value="Secretin"/>
    <property type="match status" value="1"/>
</dbReference>
<sequence length="579" mass="59456">MSVLRRPFVILAASLSLLAGCTGLLDKIERSSQADTARAGQLLGKLSNGDNRAVPGSDDVIVKDELWLSGKTIKLATKSTLPKLFDEPASFDGTVDSLRMFADRMSRLAHLPAKVAPGTSEAAARATQTAVDTGGAGAYPGVPPLPPGLLQGPAPSTSAATVVARVPSVSSPVRIAYSGGTLRGLLDTASARFGVYWKYEDGAIVFFYTATRVYQVVAIPGDSKLDTNVVSGASNSGGASSNSAGAGGSGAGGAGIGGGGGGGGGTSGSPSVSSDNTANITMNAQLSVYNGLQTAIKAMLSPVGSVITSPATGSISVTDTPDVLERVGEFMEQQNRVLARQVLVNVTVLSVTLSAQDSYGINWHAVYQALGTQFGITTAFTSMIQNPSELSATVITPSSRASSTTAIIDALSTQGTVHRKTSASITTLNDQPVPVQVAEQQGYLAQISTTNTVNVGSQTSLTPGTITTGFNLTVLPHILDDGTIMMQFYSNISSLVNLAPFGPANQQIQLPTVDTRNFLQRIAVKSGQTLVISGYEGITDLDNRQGVGHPSNYAMGGFNASGTREVIVILLSPIAINGA</sequence>
<dbReference type="Pfam" id="PF07655">
    <property type="entry name" value="Secretin_N_2"/>
    <property type="match status" value="1"/>
</dbReference>
<dbReference type="InterPro" id="IPR004846">
    <property type="entry name" value="T2SS/T3SS_dom"/>
</dbReference>
<dbReference type="PANTHER" id="PTHR30332">
    <property type="entry name" value="PROBABLE GENERAL SECRETION PATHWAY PROTEIN D"/>
    <property type="match status" value="1"/>
</dbReference>
<dbReference type="EMBL" id="JBEWCH010000017">
    <property type="protein sequence ID" value="MET1477281.1"/>
    <property type="molecule type" value="Genomic_DNA"/>
</dbReference>
<feature type="domain" description="Secretin N-terminal" evidence="5">
    <location>
        <begin position="211"/>
        <end position="312"/>
    </location>
</feature>
<reference evidence="6 7" key="1">
    <citation type="submission" date="2024-06" db="EMBL/GenBank/DDBJ databases">
        <title>Burkholderia sola in Mexico.</title>
        <authorList>
            <person name="Estrada P."/>
        </authorList>
    </citation>
    <scope>NUCLEOTIDE SEQUENCE [LARGE SCALE GENOMIC DNA]</scope>
    <source>
        <strain evidence="6 7">CpTa8-5</strain>
    </source>
</reference>
<evidence type="ECO:0000256" key="1">
    <source>
        <dbReference type="ARBA" id="ARBA00004370"/>
    </source>
</evidence>
<evidence type="ECO:0000313" key="6">
    <source>
        <dbReference type="EMBL" id="MET1477281.1"/>
    </source>
</evidence>
<feature type="domain" description="Type II/III secretion system secretin-like" evidence="4">
    <location>
        <begin position="410"/>
        <end position="547"/>
    </location>
</feature>
<dbReference type="InterPro" id="IPR050810">
    <property type="entry name" value="Bact_Secretion_Sys_Channel"/>
</dbReference>
<protein>
    <submittedName>
        <fullName evidence="6">PilN family type IVB pilus formation outer membrane protein</fullName>
    </submittedName>
</protein>
<name>A0ABV2CDV1_9BURK</name>
<keyword evidence="7" id="KW-1185">Reference proteome</keyword>
<gene>
    <name evidence="6" type="ORF">ABXL37_23795</name>
</gene>
<dbReference type="InterPro" id="IPR011514">
    <property type="entry name" value="Secretin_N_2"/>
</dbReference>
<evidence type="ECO:0000259" key="5">
    <source>
        <dbReference type="Pfam" id="PF07655"/>
    </source>
</evidence>
<dbReference type="InterPro" id="IPR013359">
    <property type="entry name" value="Pilus_4B_PilN"/>
</dbReference>
<evidence type="ECO:0000259" key="4">
    <source>
        <dbReference type="Pfam" id="PF00263"/>
    </source>
</evidence>
<dbReference type="Proteomes" id="UP001548587">
    <property type="component" value="Unassembled WGS sequence"/>
</dbReference>